<dbReference type="KEGG" id="dpx:DAPPUDRAFT_113965"/>
<proteinExistence type="predicted"/>
<evidence type="ECO:0000313" key="1">
    <source>
        <dbReference type="EMBL" id="EFX69114.1"/>
    </source>
</evidence>
<organism evidence="1 2">
    <name type="scientific">Daphnia pulex</name>
    <name type="common">Water flea</name>
    <dbReference type="NCBI Taxonomy" id="6669"/>
    <lineage>
        <taxon>Eukaryota</taxon>
        <taxon>Metazoa</taxon>
        <taxon>Ecdysozoa</taxon>
        <taxon>Arthropoda</taxon>
        <taxon>Crustacea</taxon>
        <taxon>Branchiopoda</taxon>
        <taxon>Diplostraca</taxon>
        <taxon>Cladocera</taxon>
        <taxon>Anomopoda</taxon>
        <taxon>Daphniidae</taxon>
        <taxon>Daphnia</taxon>
    </lineage>
</organism>
<dbReference type="EMBL" id="GL732642">
    <property type="protein sequence ID" value="EFX69114.1"/>
    <property type="molecule type" value="Genomic_DNA"/>
</dbReference>
<protein>
    <submittedName>
        <fullName evidence="1">Uncharacterized protein</fullName>
    </submittedName>
</protein>
<sequence>MTCYSDKVENFLAGASINYDHSGYEATTTMFSTADQSSTSGSKISHITLTNSDPFFSSLREWLDCRSQCLPDEEVLNESNGLVDAGLQFVEMAASALETVVQNKEDLRHCFKVPLTANVLPLHYNQHKYAAF</sequence>
<dbReference type="OrthoDB" id="6360626at2759"/>
<keyword evidence="2" id="KW-1185">Reference proteome</keyword>
<reference evidence="1 2" key="1">
    <citation type="journal article" date="2011" name="Science">
        <title>The ecoresponsive genome of Daphnia pulex.</title>
        <authorList>
            <person name="Colbourne J.K."/>
            <person name="Pfrender M.E."/>
            <person name="Gilbert D."/>
            <person name="Thomas W.K."/>
            <person name="Tucker A."/>
            <person name="Oakley T.H."/>
            <person name="Tokishita S."/>
            <person name="Aerts A."/>
            <person name="Arnold G.J."/>
            <person name="Basu M.K."/>
            <person name="Bauer D.J."/>
            <person name="Caceres C.E."/>
            <person name="Carmel L."/>
            <person name="Casola C."/>
            <person name="Choi J.H."/>
            <person name="Detter J.C."/>
            <person name="Dong Q."/>
            <person name="Dusheyko S."/>
            <person name="Eads B.D."/>
            <person name="Frohlich T."/>
            <person name="Geiler-Samerotte K.A."/>
            <person name="Gerlach D."/>
            <person name="Hatcher P."/>
            <person name="Jogdeo S."/>
            <person name="Krijgsveld J."/>
            <person name="Kriventseva E.V."/>
            <person name="Kultz D."/>
            <person name="Laforsch C."/>
            <person name="Lindquist E."/>
            <person name="Lopez J."/>
            <person name="Manak J.R."/>
            <person name="Muller J."/>
            <person name="Pangilinan J."/>
            <person name="Patwardhan R.P."/>
            <person name="Pitluck S."/>
            <person name="Pritham E.J."/>
            <person name="Rechtsteiner A."/>
            <person name="Rho M."/>
            <person name="Rogozin I.B."/>
            <person name="Sakarya O."/>
            <person name="Salamov A."/>
            <person name="Schaack S."/>
            <person name="Shapiro H."/>
            <person name="Shiga Y."/>
            <person name="Skalitzky C."/>
            <person name="Smith Z."/>
            <person name="Souvorov A."/>
            <person name="Sung W."/>
            <person name="Tang Z."/>
            <person name="Tsuchiya D."/>
            <person name="Tu H."/>
            <person name="Vos H."/>
            <person name="Wang M."/>
            <person name="Wolf Y.I."/>
            <person name="Yamagata H."/>
            <person name="Yamada T."/>
            <person name="Ye Y."/>
            <person name="Shaw J.R."/>
            <person name="Andrews J."/>
            <person name="Crease T.J."/>
            <person name="Tang H."/>
            <person name="Lucas S.M."/>
            <person name="Robertson H.M."/>
            <person name="Bork P."/>
            <person name="Koonin E.V."/>
            <person name="Zdobnov E.M."/>
            <person name="Grigoriev I.V."/>
            <person name="Lynch M."/>
            <person name="Boore J.L."/>
        </authorList>
    </citation>
    <scope>NUCLEOTIDE SEQUENCE [LARGE SCALE GENOMIC DNA]</scope>
</reference>
<dbReference type="HOGENOM" id="CLU_1919144_0_0_1"/>
<evidence type="ECO:0000313" key="2">
    <source>
        <dbReference type="Proteomes" id="UP000000305"/>
    </source>
</evidence>
<dbReference type="InParanoid" id="E9HGM9"/>
<dbReference type="Proteomes" id="UP000000305">
    <property type="component" value="Unassembled WGS sequence"/>
</dbReference>
<name>E9HGM9_DAPPU</name>
<dbReference type="AlphaFoldDB" id="E9HGM9"/>
<accession>E9HGM9</accession>
<gene>
    <name evidence="1" type="ORF">DAPPUDRAFT_113965</name>
</gene>